<proteinExistence type="predicted"/>
<dbReference type="AlphaFoldDB" id="A0A4Z2J1J7"/>
<gene>
    <name evidence="2" type="ORF">EYF80_006373</name>
</gene>
<sequence>MRLNTKALIFPEKEPERGSASSSSSSARSRTARATVYMRSLWSGFKLSPSSVNMPHRVREGA</sequence>
<name>A0A4Z2J1J7_9TELE</name>
<reference evidence="2 3" key="1">
    <citation type="submission" date="2019-03" db="EMBL/GenBank/DDBJ databases">
        <title>First draft genome of Liparis tanakae, snailfish: a comprehensive survey of snailfish specific genes.</title>
        <authorList>
            <person name="Kim W."/>
            <person name="Song I."/>
            <person name="Jeong J.-H."/>
            <person name="Kim D."/>
            <person name="Kim S."/>
            <person name="Ryu S."/>
            <person name="Song J.Y."/>
            <person name="Lee S.K."/>
        </authorList>
    </citation>
    <scope>NUCLEOTIDE SEQUENCE [LARGE SCALE GENOMIC DNA]</scope>
    <source>
        <tissue evidence="2">Muscle</tissue>
    </source>
</reference>
<dbReference type="EMBL" id="SRLO01000033">
    <property type="protein sequence ID" value="TNN83392.1"/>
    <property type="molecule type" value="Genomic_DNA"/>
</dbReference>
<feature type="region of interest" description="Disordered" evidence="1">
    <location>
        <begin position="1"/>
        <end position="31"/>
    </location>
</feature>
<accession>A0A4Z2J1J7</accession>
<organism evidence="2 3">
    <name type="scientific">Liparis tanakae</name>
    <name type="common">Tanaka's snailfish</name>
    <dbReference type="NCBI Taxonomy" id="230148"/>
    <lineage>
        <taxon>Eukaryota</taxon>
        <taxon>Metazoa</taxon>
        <taxon>Chordata</taxon>
        <taxon>Craniata</taxon>
        <taxon>Vertebrata</taxon>
        <taxon>Euteleostomi</taxon>
        <taxon>Actinopterygii</taxon>
        <taxon>Neopterygii</taxon>
        <taxon>Teleostei</taxon>
        <taxon>Neoteleostei</taxon>
        <taxon>Acanthomorphata</taxon>
        <taxon>Eupercaria</taxon>
        <taxon>Perciformes</taxon>
        <taxon>Cottioidei</taxon>
        <taxon>Cottales</taxon>
        <taxon>Liparidae</taxon>
        <taxon>Liparis</taxon>
    </lineage>
</organism>
<evidence type="ECO:0000313" key="3">
    <source>
        <dbReference type="Proteomes" id="UP000314294"/>
    </source>
</evidence>
<evidence type="ECO:0000256" key="1">
    <source>
        <dbReference type="SAM" id="MobiDB-lite"/>
    </source>
</evidence>
<protein>
    <submittedName>
        <fullName evidence="2">Uncharacterized protein</fullName>
    </submittedName>
</protein>
<keyword evidence="3" id="KW-1185">Reference proteome</keyword>
<evidence type="ECO:0000313" key="2">
    <source>
        <dbReference type="EMBL" id="TNN83392.1"/>
    </source>
</evidence>
<feature type="compositionally biased region" description="Low complexity" evidence="1">
    <location>
        <begin position="19"/>
        <end position="31"/>
    </location>
</feature>
<dbReference type="Proteomes" id="UP000314294">
    <property type="component" value="Unassembled WGS sequence"/>
</dbReference>
<comment type="caution">
    <text evidence="2">The sequence shown here is derived from an EMBL/GenBank/DDBJ whole genome shotgun (WGS) entry which is preliminary data.</text>
</comment>